<organism evidence="2 3">
    <name type="scientific">Autumnicola tepida</name>
    <dbReference type="NCBI Taxonomy" id="3075595"/>
    <lineage>
        <taxon>Bacteria</taxon>
        <taxon>Pseudomonadati</taxon>
        <taxon>Bacteroidota</taxon>
        <taxon>Flavobacteriia</taxon>
        <taxon>Flavobacteriales</taxon>
        <taxon>Flavobacteriaceae</taxon>
        <taxon>Autumnicola</taxon>
    </lineage>
</organism>
<dbReference type="EMBL" id="JAVRHQ010000003">
    <property type="protein sequence ID" value="MDT0641986.1"/>
    <property type="molecule type" value="Genomic_DNA"/>
</dbReference>
<feature type="transmembrane region" description="Helical" evidence="1">
    <location>
        <begin position="7"/>
        <end position="24"/>
    </location>
</feature>
<keyword evidence="1" id="KW-1133">Transmembrane helix</keyword>
<protein>
    <submittedName>
        <fullName evidence="2">Uncharacterized protein</fullName>
    </submittedName>
</protein>
<accession>A0ABU3C6N5</accession>
<dbReference type="RefSeq" id="WP_311533661.1">
    <property type="nucleotide sequence ID" value="NZ_JAVRHQ010000003.1"/>
</dbReference>
<dbReference type="Proteomes" id="UP001262889">
    <property type="component" value="Unassembled WGS sequence"/>
</dbReference>
<keyword evidence="3" id="KW-1185">Reference proteome</keyword>
<feature type="transmembrane region" description="Helical" evidence="1">
    <location>
        <begin position="30"/>
        <end position="47"/>
    </location>
</feature>
<keyword evidence="1" id="KW-0812">Transmembrane</keyword>
<evidence type="ECO:0000313" key="3">
    <source>
        <dbReference type="Proteomes" id="UP001262889"/>
    </source>
</evidence>
<evidence type="ECO:0000256" key="1">
    <source>
        <dbReference type="SAM" id="Phobius"/>
    </source>
</evidence>
<proteinExistence type="predicted"/>
<keyword evidence="1" id="KW-0472">Membrane</keyword>
<reference evidence="2 3" key="1">
    <citation type="submission" date="2023-09" db="EMBL/GenBank/DDBJ databases">
        <authorList>
            <person name="Rey-Velasco X."/>
        </authorList>
    </citation>
    <scope>NUCLEOTIDE SEQUENCE [LARGE SCALE GENOMIC DNA]</scope>
    <source>
        <strain evidence="2 3">F363</strain>
    </source>
</reference>
<sequence length="58" mass="6621">MKKTGFIILAVVILGIILYVTIVIKVIEFLFGAILFIVAAVILWILWSKIKDKVEKEF</sequence>
<comment type="caution">
    <text evidence="2">The sequence shown here is derived from an EMBL/GenBank/DDBJ whole genome shotgun (WGS) entry which is preliminary data.</text>
</comment>
<name>A0ABU3C6N5_9FLAO</name>
<gene>
    <name evidence="2" type="ORF">RM553_03995</name>
</gene>
<evidence type="ECO:0000313" key="2">
    <source>
        <dbReference type="EMBL" id="MDT0641986.1"/>
    </source>
</evidence>